<dbReference type="PANTHER" id="PTHR13112">
    <property type="entry name" value="UPF3 REGULATOR OF NONSENSE TRANSCRIPTS-LIKE PROTEIN"/>
    <property type="match status" value="1"/>
</dbReference>
<sequence>MQDVISQIRSSQGSGSFKQIPRSEVPGRIIRSILSNKDRHQVLTSQSDPLSINGNTEKDKCTPRPPVPQLNLKGSLHISGDDADGKSFVDELFDPNELLASTGDNKHEKRLRNKDRPDRGVWAPLRRSYNSNGRGTNLLSANETPVCHEIKHDTPIGNRIPESKGHHGGGRGNHNLDNGAHRNVGRRGSAHLSKELDSLKSATEGKPPKRGPPGYGSHEVSCLFSGNTFMSIDDFIHRFSRYLFPVFTEASVGSEVRFCFVIALEDLGTKLSMEASPSPGGRAAWRSLFGSLPARNLDLDGPDSMVPGS</sequence>
<feature type="compositionally biased region" description="Polar residues" evidence="1">
    <location>
        <begin position="42"/>
        <end position="55"/>
    </location>
</feature>
<keyword evidence="3" id="KW-1185">Reference proteome</keyword>
<accession>A0ABR2MUT6</accession>
<reference evidence="2 3" key="1">
    <citation type="journal article" date="2022" name="Nat. Plants">
        <title>Genomes of leafy and leafless Platanthera orchids illuminate the evolution of mycoheterotrophy.</title>
        <authorList>
            <person name="Li M.H."/>
            <person name="Liu K.W."/>
            <person name="Li Z."/>
            <person name="Lu H.C."/>
            <person name="Ye Q.L."/>
            <person name="Zhang D."/>
            <person name="Wang J.Y."/>
            <person name="Li Y.F."/>
            <person name="Zhong Z.M."/>
            <person name="Liu X."/>
            <person name="Yu X."/>
            <person name="Liu D.K."/>
            <person name="Tu X.D."/>
            <person name="Liu B."/>
            <person name="Hao Y."/>
            <person name="Liao X.Y."/>
            <person name="Jiang Y.T."/>
            <person name="Sun W.H."/>
            <person name="Chen J."/>
            <person name="Chen Y.Q."/>
            <person name="Ai Y."/>
            <person name="Zhai J.W."/>
            <person name="Wu S.S."/>
            <person name="Zhou Z."/>
            <person name="Hsiao Y.Y."/>
            <person name="Wu W.L."/>
            <person name="Chen Y.Y."/>
            <person name="Lin Y.F."/>
            <person name="Hsu J.L."/>
            <person name="Li C.Y."/>
            <person name="Wang Z.W."/>
            <person name="Zhao X."/>
            <person name="Zhong W.Y."/>
            <person name="Ma X.K."/>
            <person name="Ma L."/>
            <person name="Huang J."/>
            <person name="Chen G.Z."/>
            <person name="Huang M.Z."/>
            <person name="Huang L."/>
            <person name="Peng D.H."/>
            <person name="Luo Y.B."/>
            <person name="Zou S.Q."/>
            <person name="Chen S.P."/>
            <person name="Lan S."/>
            <person name="Tsai W.C."/>
            <person name="Van de Peer Y."/>
            <person name="Liu Z.J."/>
        </authorList>
    </citation>
    <scope>NUCLEOTIDE SEQUENCE [LARGE SCALE GENOMIC DNA]</scope>
    <source>
        <strain evidence="2">Lor288</strain>
    </source>
</reference>
<feature type="compositionally biased region" description="Polar residues" evidence="1">
    <location>
        <begin position="128"/>
        <end position="143"/>
    </location>
</feature>
<evidence type="ECO:0000313" key="2">
    <source>
        <dbReference type="EMBL" id="KAK8967221.1"/>
    </source>
</evidence>
<dbReference type="PANTHER" id="PTHR13112:SF0">
    <property type="entry name" value="FI21285P1"/>
    <property type="match status" value="1"/>
</dbReference>
<feature type="region of interest" description="Disordered" evidence="1">
    <location>
        <begin position="98"/>
        <end position="185"/>
    </location>
</feature>
<evidence type="ECO:0000256" key="1">
    <source>
        <dbReference type="SAM" id="MobiDB-lite"/>
    </source>
</evidence>
<evidence type="ECO:0000313" key="3">
    <source>
        <dbReference type="Proteomes" id="UP001412067"/>
    </source>
</evidence>
<comment type="caution">
    <text evidence="2">The sequence shown here is derived from an EMBL/GenBank/DDBJ whole genome shotgun (WGS) entry which is preliminary data.</text>
</comment>
<protein>
    <submittedName>
        <fullName evidence="2">Regulator of nonsense transcripts UPF3</fullName>
    </submittedName>
</protein>
<dbReference type="Proteomes" id="UP001412067">
    <property type="component" value="Unassembled WGS sequence"/>
</dbReference>
<name>A0ABR2MUT6_9ASPA</name>
<organism evidence="2 3">
    <name type="scientific">Platanthera guangdongensis</name>
    <dbReference type="NCBI Taxonomy" id="2320717"/>
    <lineage>
        <taxon>Eukaryota</taxon>
        <taxon>Viridiplantae</taxon>
        <taxon>Streptophyta</taxon>
        <taxon>Embryophyta</taxon>
        <taxon>Tracheophyta</taxon>
        <taxon>Spermatophyta</taxon>
        <taxon>Magnoliopsida</taxon>
        <taxon>Liliopsida</taxon>
        <taxon>Asparagales</taxon>
        <taxon>Orchidaceae</taxon>
        <taxon>Orchidoideae</taxon>
        <taxon>Orchideae</taxon>
        <taxon>Orchidinae</taxon>
        <taxon>Platanthera</taxon>
    </lineage>
</organism>
<proteinExistence type="predicted"/>
<feature type="region of interest" description="Disordered" evidence="1">
    <location>
        <begin position="197"/>
        <end position="216"/>
    </location>
</feature>
<dbReference type="InterPro" id="IPR039722">
    <property type="entry name" value="Upf3"/>
</dbReference>
<gene>
    <name evidence="2" type="primary">UPF3</name>
    <name evidence="2" type="ORF">KSP40_PGU017827</name>
</gene>
<dbReference type="EMBL" id="JBBWWR010000005">
    <property type="protein sequence ID" value="KAK8967221.1"/>
    <property type="molecule type" value="Genomic_DNA"/>
</dbReference>
<feature type="compositionally biased region" description="Low complexity" evidence="1">
    <location>
        <begin position="1"/>
        <end position="16"/>
    </location>
</feature>
<feature type="region of interest" description="Disordered" evidence="1">
    <location>
        <begin position="41"/>
        <end position="67"/>
    </location>
</feature>
<feature type="region of interest" description="Disordered" evidence="1">
    <location>
        <begin position="1"/>
        <end position="22"/>
    </location>
</feature>